<sequence length="818" mass="88045">MTIAAIVVLTGLLAVGLVGFFADPLHLPPQLLQVLDQRASVVSMFIGAAGLVVAVVALLLQLRVDARQTAFQSSTTAPAVPNVPQTPPAASPVQRNASGGEQRAYGGDHIESHHNLIEKAVGVEHHHHYPPPPERAPGQIVEGDIPQRPPGFQPREQLLQRLADLLGDQIPAKYADAGGGAVAICAMAGTPGAGKTMLAASYAWACQAAGWPVVAWIAAETTDQILTGLAGLADRLGERHSDDDAAAAAERAKAWLAATTRPTLLVFDNATDVGTVRSWCPATGATRVVITTRNRAFLRAYQPLEVEVFTPAQAADFLHDWTGLTDPDGAEALAAELGHLPLALAQAAAVIVRLRLGYTGYLDLLGGFAIGDYLSAQSGDAYPSGTAQAILLSVTQAEAALPVARQVLPILAVLSPAGVPAPMLNGLNNHENSQVQIRQMLADLADTSLITFNEDGTAVLMHRLVRRVLRERAAHQGDLDAAISQATALLHAFNTTVPEGHQLWKARTAVEMLVEQTDTLYRHVHNDNALTADLLQLRAACGRYLDELADLARAIPLLERTLVDRERVLGPDHPDTLASRNNLANAYKSAGDLTRAVPLYERTLVDRERVLGADHPSTLASRNNLAYAYEAAGDLIRAIPLLERTLVDRERVLGPDHPDTLASRNNLANAYKSAGDLTRTIPLLERTLVDRERVLGPDHPDTLAYRNNLANAYEAAGDLTRAIPLLERTLVDRERVLGADHPSTLASRNNLANAYEAAGDLTRAIPLYERTLNESERVLGPDHPTTRVVRGNLEIVQPYTRASSGGWRRWLPGRLWSR</sequence>
<dbReference type="InterPro" id="IPR027417">
    <property type="entry name" value="P-loop_NTPase"/>
</dbReference>
<dbReference type="Gene3D" id="3.40.50.300">
    <property type="entry name" value="P-loop containing nucleotide triphosphate hydrolases"/>
    <property type="match status" value="1"/>
</dbReference>
<evidence type="ECO:0000313" key="4">
    <source>
        <dbReference type="EMBL" id="MFC0862416.1"/>
    </source>
</evidence>
<dbReference type="PANTHER" id="PTHR46082">
    <property type="entry name" value="ATP/GTP-BINDING PROTEIN-RELATED"/>
    <property type="match status" value="1"/>
</dbReference>
<reference evidence="4 5" key="1">
    <citation type="submission" date="2024-09" db="EMBL/GenBank/DDBJ databases">
        <authorList>
            <person name="Sun Q."/>
            <person name="Mori K."/>
        </authorList>
    </citation>
    <scope>NUCLEOTIDE SEQUENCE [LARGE SCALE GENOMIC DNA]</scope>
    <source>
        <strain evidence="4 5">TBRC 1851</strain>
    </source>
</reference>
<organism evidence="4 5">
    <name type="scientific">Sphaerimonospora cavernae</name>
    <dbReference type="NCBI Taxonomy" id="1740611"/>
    <lineage>
        <taxon>Bacteria</taxon>
        <taxon>Bacillati</taxon>
        <taxon>Actinomycetota</taxon>
        <taxon>Actinomycetes</taxon>
        <taxon>Streptosporangiales</taxon>
        <taxon>Streptosporangiaceae</taxon>
        <taxon>Sphaerimonospora</taxon>
    </lineage>
</organism>
<dbReference type="RefSeq" id="WP_394300627.1">
    <property type="nucleotide sequence ID" value="NZ_JBHMQT010000013.1"/>
</dbReference>
<dbReference type="InterPro" id="IPR002182">
    <property type="entry name" value="NB-ARC"/>
</dbReference>
<dbReference type="SUPFAM" id="SSF48452">
    <property type="entry name" value="TPR-like"/>
    <property type="match status" value="2"/>
</dbReference>
<dbReference type="InterPro" id="IPR011990">
    <property type="entry name" value="TPR-like_helical_dom_sf"/>
</dbReference>
<dbReference type="SUPFAM" id="SSF52540">
    <property type="entry name" value="P-loop containing nucleoside triphosphate hydrolases"/>
    <property type="match status" value="1"/>
</dbReference>
<feature type="region of interest" description="Disordered" evidence="1">
    <location>
        <begin position="125"/>
        <end position="152"/>
    </location>
</feature>
<dbReference type="EMBL" id="JBHMQT010000013">
    <property type="protein sequence ID" value="MFC0862416.1"/>
    <property type="molecule type" value="Genomic_DNA"/>
</dbReference>
<protein>
    <submittedName>
        <fullName evidence="4">Tetratricopeptide repeat protein</fullName>
    </submittedName>
</protein>
<evidence type="ECO:0000256" key="2">
    <source>
        <dbReference type="SAM" id="Phobius"/>
    </source>
</evidence>
<dbReference type="PRINTS" id="PR00381">
    <property type="entry name" value="KINESINLIGHT"/>
</dbReference>
<dbReference type="InterPro" id="IPR019734">
    <property type="entry name" value="TPR_rpt"/>
</dbReference>
<evidence type="ECO:0000259" key="3">
    <source>
        <dbReference type="Pfam" id="PF00931"/>
    </source>
</evidence>
<feature type="domain" description="NB-ARC" evidence="3">
    <location>
        <begin position="183"/>
        <end position="319"/>
    </location>
</feature>
<dbReference type="PANTHER" id="PTHR46082:SF6">
    <property type="entry name" value="AAA+ ATPASE DOMAIN-CONTAINING PROTEIN-RELATED"/>
    <property type="match status" value="1"/>
</dbReference>
<gene>
    <name evidence="4" type="ORF">ACFHYQ_08910</name>
</gene>
<comment type="caution">
    <text evidence="4">The sequence shown here is derived from an EMBL/GenBank/DDBJ whole genome shotgun (WGS) entry which is preliminary data.</text>
</comment>
<dbReference type="Pfam" id="PF00931">
    <property type="entry name" value="NB-ARC"/>
    <property type="match status" value="1"/>
</dbReference>
<name>A0ABV6U5K9_9ACTN</name>
<dbReference type="Gene3D" id="1.25.40.10">
    <property type="entry name" value="Tetratricopeptide repeat domain"/>
    <property type="match status" value="2"/>
</dbReference>
<keyword evidence="2" id="KW-0472">Membrane</keyword>
<evidence type="ECO:0000256" key="1">
    <source>
        <dbReference type="SAM" id="MobiDB-lite"/>
    </source>
</evidence>
<dbReference type="Proteomes" id="UP001589870">
    <property type="component" value="Unassembled WGS sequence"/>
</dbReference>
<feature type="region of interest" description="Disordered" evidence="1">
    <location>
        <begin position="73"/>
        <end position="107"/>
    </location>
</feature>
<proteinExistence type="predicted"/>
<dbReference type="InterPro" id="IPR053137">
    <property type="entry name" value="NLR-like"/>
</dbReference>
<keyword evidence="5" id="KW-1185">Reference proteome</keyword>
<keyword evidence="2" id="KW-1133">Transmembrane helix</keyword>
<dbReference type="SMART" id="SM00028">
    <property type="entry name" value="TPR"/>
    <property type="match status" value="4"/>
</dbReference>
<accession>A0ABV6U5K9</accession>
<keyword evidence="2" id="KW-0812">Transmembrane</keyword>
<dbReference type="Pfam" id="PF13374">
    <property type="entry name" value="TPR_10"/>
    <property type="match status" value="6"/>
</dbReference>
<feature type="transmembrane region" description="Helical" evidence="2">
    <location>
        <begin position="38"/>
        <end position="60"/>
    </location>
</feature>
<evidence type="ECO:0000313" key="5">
    <source>
        <dbReference type="Proteomes" id="UP001589870"/>
    </source>
</evidence>